<evidence type="ECO:0000256" key="1">
    <source>
        <dbReference type="SAM" id="Coils"/>
    </source>
</evidence>
<dbReference type="InterPro" id="IPR003323">
    <property type="entry name" value="OTU_dom"/>
</dbReference>
<organism evidence="3">
    <name type="scientific">viral metagenome</name>
    <dbReference type="NCBI Taxonomy" id="1070528"/>
    <lineage>
        <taxon>unclassified sequences</taxon>
        <taxon>metagenomes</taxon>
        <taxon>organismal metagenomes</taxon>
    </lineage>
</organism>
<evidence type="ECO:0000313" key="3">
    <source>
        <dbReference type="EMBL" id="QHS91022.1"/>
    </source>
</evidence>
<sequence>MAAASANERFELPCDGDRSTCLDTLLDIMPELQYIEVPDDGDCFFHSIAAYYKRTGGIIIDRDTDLPLDIDPTNPRALRSYIVEEFIKLVVAKEPPYPELISTILIENRTRKSLSQLDKSGVWAVNTFDTMINAVPTILMINLNIYVVNQSQYQGYVITKAVYRPKQPELLNGRGLPTINLFLSGNHYGLLYPVGGDNVRSLEQIQENNSILSAYKAKKAKEYEAQVKEAQKYEAKLEREIAAKEARASRNAKPSVARNLSRKASYNNIAEIERQFAALEMEAKPSVARNLSRKASYNNIAEIERQFAALEMKAKSSAARNAARNVSRKASRNSSALNNASRQLIYQLYNENEKALHQSSKNNKIASLREQIRQLESASVRRKPSVAQRPIAPSLYNQRNISLRNRQNNAVDCDKLLAPQLREYLKARGYIGPPPLSKINKPELLSMCRKLQK</sequence>
<protein>
    <recommendedName>
        <fullName evidence="2">OTU domain-containing protein</fullName>
    </recommendedName>
</protein>
<evidence type="ECO:0000259" key="2">
    <source>
        <dbReference type="PROSITE" id="PS50802"/>
    </source>
</evidence>
<dbReference type="AlphaFoldDB" id="A0A6C0BG97"/>
<name>A0A6C0BG97_9ZZZZ</name>
<accession>A0A6C0BG97</accession>
<dbReference type="PROSITE" id="PS50802">
    <property type="entry name" value="OTU"/>
    <property type="match status" value="1"/>
</dbReference>
<dbReference type="Gene3D" id="3.90.70.80">
    <property type="match status" value="1"/>
</dbReference>
<reference evidence="3" key="1">
    <citation type="journal article" date="2020" name="Nature">
        <title>Giant virus diversity and host interactions through global metagenomics.</title>
        <authorList>
            <person name="Schulz F."/>
            <person name="Roux S."/>
            <person name="Paez-Espino D."/>
            <person name="Jungbluth S."/>
            <person name="Walsh D.A."/>
            <person name="Denef V.J."/>
            <person name="McMahon K.D."/>
            <person name="Konstantinidis K.T."/>
            <person name="Eloe-Fadrosh E.A."/>
            <person name="Kyrpides N.C."/>
            <person name="Woyke T."/>
        </authorList>
    </citation>
    <scope>NUCLEOTIDE SEQUENCE</scope>
    <source>
        <strain evidence="3">GVMAG-M-3300013004-44</strain>
    </source>
</reference>
<feature type="coiled-coil region" evidence="1">
    <location>
        <begin position="216"/>
        <end position="320"/>
    </location>
</feature>
<keyword evidence="1" id="KW-0175">Coiled coil</keyword>
<proteinExistence type="predicted"/>
<dbReference type="EMBL" id="MN739154">
    <property type="protein sequence ID" value="QHS91022.1"/>
    <property type="molecule type" value="Genomic_DNA"/>
</dbReference>
<feature type="domain" description="OTU" evidence="2">
    <location>
        <begin position="32"/>
        <end position="194"/>
    </location>
</feature>
<dbReference type="CDD" id="cd22744">
    <property type="entry name" value="OTU"/>
    <property type="match status" value="1"/>
</dbReference>